<dbReference type="GO" id="GO:0004305">
    <property type="term" value="F:ethanolamine kinase activity"/>
    <property type="evidence" value="ECO:0007669"/>
    <property type="project" value="UniProtKB-EC"/>
</dbReference>
<keyword evidence="4" id="KW-1133">Transmembrane helix</keyword>
<dbReference type="PANTHER" id="PTHR22603">
    <property type="entry name" value="CHOLINE/ETHANOALAMINE KINASE"/>
    <property type="match status" value="1"/>
</dbReference>
<proteinExistence type="inferred from homology"/>
<comment type="caution">
    <text evidence="5">The sequence shown here is derived from an EMBL/GenBank/DDBJ whole genome shotgun (WGS) entry which is preliminary data.</text>
</comment>
<feature type="transmembrane region" description="Helical" evidence="4">
    <location>
        <begin position="150"/>
        <end position="171"/>
    </location>
</feature>
<dbReference type="EMBL" id="QZWG01000014">
    <property type="protein sequence ID" value="RZB67883.1"/>
    <property type="molecule type" value="Genomic_DNA"/>
</dbReference>
<keyword evidence="4" id="KW-0472">Membrane</keyword>
<sequence>LAAPSPVSSDINVCSFVSCAAPRFVVTHHHNLAFVAGPFFRLLLSPVPSDIAEPQFRALLSQHWLWVLYATPQQIPMKLSPNFASLPIFCSHLLRRTVADKMPLLLPPLGVVIPRSIPIYFCCITKFFEYFGLFFLILPAKPIYLSMINPFNALLSLWFNVGFIFVVAGLQRLMYVFEKDLETLYVEANIFSLVSHIFWALWGLIQAKMSAIEFDYLGYFFLRYHEYKRHKEKYFLLAQSYLSGCKNE</sequence>
<feature type="transmembrane region" description="Helical" evidence="4">
    <location>
        <begin position="117"/>
        <end position="138"/>
    </location>
</feature>
<evidence type="ECO:0000313" key="5">
    <source>
        <dbReference type="EMBL" id="RZB67883.1"/>
    </source>
</evidence>
<dbReference type="GO" id="GO:0006646">
    <property type="term" value="P:phosphatidylethanolamine biosynthetic process"/>
    <property type="evidence" value="ECO:0007669"/>
    <property type="project" value="TreeGrafter"/>
</dbReference>
<protein>
    <recommendedName>
        <fullName evidence="3">ethanolamine kinase</fullName>
        <ecNumber evidence="3">2.7.1.82</ecNumber>
    </recommendedName>
</protein>
<evidence type="ECO:0000256" key="4">
    <source>
        <dbReference type="SAM" id="Phobius"/>
    </source>
</evidence>
<dbReference type="AlphaFoldDB" id="A0A445H2P8"/>
<dbReference type="GO" id="GO:0005737">
    <property type="term" value="C:cytoplasm"/>
    <property type="evidence" value="ECO:0007669"/>
    <property type="project" value="TreeGrafter"/>
</dbReference>
<dbReference type="InterPro" id="IPR011009">
    <property type="entry name" value="Kinase-like_dom_sf"/>
</dbReference>
<dbReference type="PANTHER" id="PTHR22603:SF66">
    <property type="entry name" value="ETHANOLAMINE KINASE"/>
    <property type="match status" value="1"/>
</dbReference>
<dbReference type="SUPFAM" id="SSF56112">
    <property type="entry name" value="Protein kinase-like (PK-like)"/>
    <property type="match status" value="1"/>
</dbReference>
<evidence type="ECO:0000256" key="2">
    <source>
        <dbReference type="ARBA" id="ARBA00038211"/>
    </source>
</evidence>
<comment type="pathway">
    <text evidence="1">Phospholipid metabolism; phosphatidylethanolamine biosynthesis; phosphatidylethanolamine from ethanolamine: step 1/3.</text>
</comment>
<evidence type="ECO:0000256" key="3">
    <source>
        <dbReference type="ARBA" id="ARBA00038874"/>
    </source>
</evidence>
<feature type="transmembrane region" description="Helical" evidence="4">
    <location>
        <begin position="183"/>
        <end position="205"/>
    </location>
</feature>
<reference evidence="5 6" key="1">
    <citation type="submission" date="2018-09" db="EMBL/GenBank/DDBJ databases">
        <title>A high-quality reference genome of wild soybean provides a powerful tool to mine soybean genomes.</title>
        <authorList>
            <person name="Xie M."/>
            <person name="Chung C.Y.L."/>
            <person name="Li M.-W."/>
            <person name="Wong F.-L."/>
            <person name="Chan T.-F."/>
            <person name="Lam H.-M."/>
        </authorList>
    </citation>
    <scope>NUCLEOTIDE SEQUENCE [LARGE SCALE GENOMIC DNA]</scope>
    <source>
        <strain evidence="6">cv. W05</strain>
        <tissue evidence="5">Hypocotyl of etiolated seedlings</tissue>
    </source>
</reference>
<keyword evidence="4" id="KW-0812">Transmembrane</keyword>
<name>A0A445H2P8_GLYSO</name>
<evidence type="ECO:0000256" key="1">
    <source>
        <dbReference type="ARBA" id="ARBA00037883"/>
    </source>
</evidence>
<dbReference type="Proteomes" id="UP000289340">
    <property type="component" value="Chromosome 14"/>
</dbReference>
<comment type="similarity">
    <text evidence="2">Belongs to the choline/ethanolamine kinase family.</text>
</comment>
<keyword evidence="5" id="KW-0418">Kinase</keyword>
<gene>
    <name evidence="5" type="ORF">D0Y65_037954</name>
</gene>
<keyword evidence="6" id="KW-1185">Reference proteome</keyword>
<dbReference type="EC" id="2.7.1.82" evidence="3"/>
<evidence type="ECO:0000313" key="6">
    <source>
        <dbReference type="Proteomes" id="UP000289340"/>
    </source>
</evidence>
<accession>A0A445H2P8</accession>
<organism evidence="5 6">
    <name type="scientific">Glycine soja</name>
    <name type="common">Wild soybean</name>
    <dbReference type="NCBI Taxonomy" id="3848"/>
    <lineage>
        <taxon>Eukaryota</taxon>
        <taxon>Viridiplantae</taxon>
        <taxon>Streptophyta</taxon>
        <taxon>Embryophyta</taxon>
        <taxon>Tracheophyta</taxon>
        <taxon>Spermatophyta</taxon>
        <taxon>Magnoliopsida</taxon>
        <taxon>eudicotyledons</taxon>
        <taxon>Gunneridae</taxon>
        <taxon>Pentapetalae</taxon>
        <taxon>rosids</taxon>
        <taxon>fabids</taxon>
        <taxon>Fabales</taxon>
        <taxon>Fabaceae</taxon>
        <taxon>Papilionoideae</taxon>
        <taxon>50 kb inversion clade</taxon>
        <taxon>NPAAA clade</taxon>
        <taxon>indigoferoid/millettioid clade</taxon>
        <taxon>Phaseoleae</taxon>
        <taxon>Glycine</taxon>
        <taxon>Glycine subgen. Soja</taxon>
    </lineage>
</organism>
<feature type="non-terminal residue" evidence="5">
    <location>
        <position position="1"/>
    </location>
</feature>
<keyword evidence="5" id="KW-0808">Transferase</keyword>
<dbReference type="Gene3D" id="3.90.1200.10">
    <property type="match status" value="1"/>
</dbReference>
<dbReference type="Pfam" id="PF01633">
    <property type="entry name" value="Choline_kinase"/>
    <property type="match status" value="1"/>
</dbReference>